<accession>A0A2S0SYY3</accession>
<reference evidence="1" key="1">
    <citation type="submission" date="2017-05" db="EMBL/GenBank/DDBJ databases">
        <authorList>
            <person name="Song R."/>
            <person name="Chenine A.L."/>
            <person name="Ruprecht R.M."/>
        </authorList>
    </citation>
    <scope>NUCLEOTIDE SEQUENCE</scope>
    <source>
        <strain evidence="1">MFAHLV/NYC/Qpool/2393</strain>
    </source>
</reference>
<proteinExistence type="predicted"/>
<dbReference type="EMBL" id="MF175081">
    <property type="protein sequence ID" value="AWB14596.1"/>
    <property type="molecule type" value="Genomic_RNA"/>
</dbReference>
<protein>
    <submittedName>
        <fullName evidence="1">Uncharacterized protein</fullName>
    </submittedName>
</protein>
<reference evidence="1" key="2">
    <citation type="journal article" date="2018" name="MBio">
        <title>Viral Diversity of House Mice in New York City.</title>
        <authorList>
            <person name="Willams S.H."/>
            <person name="Che X."/>
            <person name="Garcia J.A."/>
            <person name="Klena J.D."/>
            <person name="Lee B."/>
            <person name="Muller D."/>
            <person name="Ulrich W."/>
            <person name="Corrigan R.M."/>
            <person name="Nichol S."/>
            <person name="Jain K."/>
            <person name="Lipkin W.I."/>
        </authorList>
    </citation>
    <scope>NUCLEOTIDE SEQUENCE</scope>
    <source>
        <strain evidence="1">MFAHLV/NYC/Qpool/2393</strain>
    </source>
</reference>
<sequence>MTTRTNETYVRVDIPIGGGNLGKLIENLDVNVELGRVDIAENGSNLIKQLQGLQKKPQVIDIASNDSILLRHLTDLLSNIQKTPIISDVPATNSNLSKLIEKVTSTVLPSKCVKSANYSGESLGNPVEFIITKYASQFTGTVIMYEDFVRTDHIQIEATGDMVHNGKELGKQTRYFVFYGTPGLIPAEWIAHNSLERVDIDTKARYHVVPSSNTFYFRNYNYHYVHIQ</sequence>
<name>A0A2S0SYY3_9VIRU</name>
<organism evidence="1">
    <name type="scientific">Murine feces-associated hepe-like virus</name>
    <dbReference type="NCBI Taxonomy" id="2171386"/>
    <lineage>
        <taxon>Viruses</taxon>
        <taxon>Riboviria</taxon>
        <taxon>Orthornavirae</taxon>
        <taxon>Kitrinoviricota</taxon>
        <taxon>Alsuviricetes</taxon>
        <taxon>Hepelivirales</taxon>
        <taxon>Hepeviridae</taxon>
    </lineage>
</organism>
<evidence type="ECO:0000313" key="1">
    <source>
        <dbReference type="EMBL" id="AWB14596.1"/>
    </source>
</evidence>